<gene>
    <name evidence="2" type="ORF">GCM10009760_52690</name>
</gene>
<feature type="domain" description="HNH nuclease" evidence="1">
    <location>
        <begin position="127"/>
        <end position="178"/>
    </location>
</feature>
<dbReference type="Pfam" id="PF01844">
    <property type="entry name" value="HNH"/>
    <property type="match status" value="1"/>
</dbReference>
<dbReference type="Gene3D" id="1.10.30.50">
    <property type="match status" value="1"/>
</dbReference>
<reference evidence="3" key="1">
    <citation type="journal article" date="2019" name="Int. J. Syst. Evol. Microbiol.">
        <title>The Global Catalogue of Microorganisms (GCM) 10K type strain sequencing project: providing services to taxonomists for standard genome sequencing and annotation.</title>
        <authorList>
            <consortium name="The Broad Institute Genomics Platform"/>
            <consortium name="The Broad Institute Genome Sequencing Center for Infectious Disease"/>
            <person name="Wu L."/>
            <person name="Ma J."/>
        </authorList>
    </citation>
    <scope>NUCLEOTIDE SEQUENCE [LARGE SCALE GENOMIC DNA]</scope>
    <source>
        <strain evidence="3">JCM 14560</strain>
    </source>
</reference>
<name>A0ABP5LZI8_9ACTN</name>
<evidence type="ECO:0000313" key="2">
    <source>
        <dbReference type="EMBL" id="GAA2154098.1"/>
    </source>
</evidence>
<dbReference type="SMART" id="SM00507">
    <property type="entry name" value="HNHc"/>
    <property type="match status" value="1"/>
</dbReference>
<dbReference type="Proteomes" id="UP001422759">
    <property type="component" value="Unassembled WGS sequence"/>
</dbReference>
<dbReference type="CDD" id="cd00085">
    <property type="entry name" value="HNHc"/>
    <property type="match status" value="1"/>
</dbReference>
<dbReference type="InterPro" id="IPR003615">
    <property type="entry name" value="HNH_nuc"/>
</dbReference>
<dbReference type="InterPro" id="IPR052892">
    <property type="entry name" value="NA-targeting_endonuclease"/>
</dbReference>
<protein>
    <recommendedName>
        <fullName evidence="1">HNH nuclease domain-containing protein</fullName>
    </recommendedName>
</protein>
<dbReference type="RefSeq" id="WP_425555640.1">
    <property type="nucleotide sequence ID" value="NZ_BAAANT010000040.1"/>
</dbReference>
<dbReference type="PANTHER" id="PTHR33877">
    <property type="entry name" value="SLL1193 PROTEIN"/>
    <property type="match status" value="1"/>
</dbReference>
<evidence type="ECO:0000259" key="1">
    <source>
        <dbReference type="SMART" id="SM00507"/>
    </source>
</evidence>
<dbReference type="PANTHER" id="PTHR33877:SF1">
    <property type="entry name" value="TYPE IV METHYL-DIRECTED RESTRICTION ENZYME ECOKMCRA"/>
    <property type="match status" value="1"/>
</dbReference>
<organism evidence="2 3">
    <name type="scientific">Kitasatospora kazusensis</name>
    <dbReference type="NCBI Taxonomy" id="407974"/>
    <lineage>
        <taxon>Bacteria</taxon>
        <taxon>Bacillati</taxon>
        <taxon>Actinomycetota</taxon>
        <taxon>Actinomycetes</taxon>
        <taxon>Kitasatosporales</taxon>
        <taxon>Streptomycetaceae</taxon>
        <taxon>Kitasatospora</taxon>
    </lineage>
</organism>
<keyword evidence="3" id="KW-1185">Reference proteome</keyword>
<dbReference type="InterPro" id="IPR002711">
    <property type="entry name" value="HNH"/>
</dbReference>
<comment type="caution">
    <text evidence="2">The sequence shown here is derived from an EMBL/GenBank/DDBJ whole genome shotgun (WGS) entry which is preliminary data.</text>
</comment>
<accession>A0ABP5LZI8</accession>
<proteinExistence type="predicted"/>
<dbReference type="EMBL" id="BAAANT010000040">
    <property type="protein sequence ID" value="GAA2154098.1"/>
    <property type="molecule type" value="Genomic_DNA"/>
</dbReference>
<evidence type="ECO:0000313" key="3">
    <source>
        <dbReference type="Proteomes" id="UP001422759"/>
    </source>
</evidence>
<sequence>MCTGCGVAFTGKRSRCNRCQNEDRECAGCGREFRSAGNRLCSGCRAKDRECPDCGRIFWGNRTICPGCEATDRVCVECSSPFWGRDRRCGPCKWHSVPPEIRTNRSRAYNNARRARILGTEARDRVTEAEYSEIRAGGQCVYCDRPAADGDVDHIRPLTRGGRHEVANLVLACINCNRSKNNSLLVRWRPDRVEHGCRVSAKVRAEYERQVAEGQESGAML</sequence>